<dbReference type="Proteomes" id="UP000006727">
    <property type="component" value="Chromosome 20"/>
</dbReference>
<name>A0A2K1ITP2_PHYPA</name>
<organism evidence="1">
    <name type="scientific">Physcomitrium patens</name>
    <name type="common">Spreading-leaved earth moss</name>
    <name type="synonym">Physcomitrella patens</name>
    <dbReference type="NCBI Taxonomy" id="3218"/>
    <lineage>
        <taxon>Eukaryota</taxon>
        <taxon>Viridiplantae</taxon>
        <taxon>Streptophyta</taxon>
        <taxon>Embryophyta</taxon>
        <taxon>Bryophyta</taxon>
        <taxon>Bryophytina</taxon>
        <taxon>Bryopsida</taxon>
        <taxon>Funariidae</taxon>
        <taxon>Funariales</taxon>
        <taxon>Funariaceae</taxon>
        <taxon>Physcomitrium</taxon>
    </lineage>
</organism>
<dbReference type="EMBL" id="ABEU02000020">
    <property type="protein sequence ID" value="PNR32647.1"/>
    <property type="molecule type" value="Genomic_DNA"/>
</dbReference>
<accession>A0A2K1ITP2</accession>
<evidence type="ECO:0000313" key="1">
    <source>
        <dbReference type="EMBL" id="PNR32647.1"/>
    </source>
</evidence>
<protein>
    <submittedName>
        <fullName evidence="1 2">Uncharacterized protein</fullName>
    </submittedName>
</protein>
<evidence type="ECO:0000313" key="3">
    <source>
        <dbReference type="Proteomes" id="UP000006727"/>
    </source>
</evidence>
<evidence type="ECO:0000313" key="2">
    <source>
        <dbReference type="EnsemblPlants" id="Pp3c20_2220V3.1"/>
    </source>
</evidence>
<reference evidence="1 3" key="2">
    <citation type="journal article" date="2018" name="Plant J.">
        <title>The Physcomitrella patens chromosome-scale assembly reveals moss genome structure and evolution.</title>
        <authorList>
            <person name="Lang D."/>
            <person name="Ullrich K.K."/>
            <person name="Murat F."/>
            <person name="Fuchs J."/>
            <person name="Jenkins J."/>
            <person name="Haas F.B."/>
            <person name="Piednoel M."/>
            <person name="Gundlach H."/>
            <person name="Van Bel M."/>
            <person name="Meyberg R."/>
            <person name="Vives C."/>
            <person name="Morata J."/>
            <person name="Symeonidi A."/>
            <person name="Hiss M."/>
            <person name="Muchero W."/>
            <person name="Kamisugi Y."/>
            <person name="Saleh O."/>
            <person name="Blanc G."/>
            <person name="Decker E.L."/>
            <person name="van Gessel N."/>
            <person name="Grimwood J."/>
            <person name="Hayes R.D."/>
            <person name="Graham S.W."/>
            <person name="Gunter L.E."/>
            <person name="McDaniel S.F."/>
            <person name="Hoernstein S.N.W."/>
            <person name="Larsson A."/>
            <person name="Li F.W."/>
            <person name="Perroud P.F."/>
            <person name="Phillips J."/>
            <person name="Ranjan P."/>
            <person name="Rokshar D.S."/>
            <person name="Rothfels C.J."/>
            <person name="Schneider L."/>
            <person name="Shu S."/>
            <person name="Stevenson D.W."/>
            <person name="Thummler F."/>
            <person name="Tillich M."/>
            <person name="Villarreal Aguilar J.C."/>
            <person name="Widiez T."/>
            <person name="Wong G.K."/>
            <person name="Wymore A."/>
            <person name="Zhang Y."/>
            <person name="Zimmer A.D."/>
            <person name="Quatrano R.S."/>
            <person name="Mayer K.F.X."/>
            <person name="Goodstein D."/>
            <person name="Casacuberta J.M."/>
            <person name="Vandepoele K."/>
            <person name="Reski R."/>
            <person name="Cuming A.C."/>
            <person name="Tuskan G.A."/>
            <person name="Maumus F."/>
            <person name="Salse J."/>
            <person name="Schmutz J."/>
            <person name="Rensing S.A."/>
        </authorList>
    </citation>
    <scope>NUCLEOTIDE SEQUENCE [LARGE SCALE GENOMIC DNA]</scope>
    <source>
        <strain evidence="2 3">cv. Gransden 2004</strain>
    </source>
</reference>
<dbReference type="EnsemblPlants" id="Pp3c20_2220V3.1">
    <property type="protein sequence ID" value="Pp3c20_2220V3.1"/>
    <property type="gene ID" value="Pp3c20_2220"/>
</dbReference>
<dbReference type="InParanoid" id="A0A2K1ITP2"/>
<dbReference type="AlphaFoldDB" id="A0A2K1ITP2"/>
<sequence>MAWNPIRTSHQPYDVGACHRRLWTLIPQARNGERIQES</sequence>
<reference evidence="1 3" key="1">
    <citation type="journal article" date="2008" name="Science">
        <title>The Physcomitrella genome reveals evolutionary insights into the conquest of land by plants.</title>
        <authorList>
            <person name="Rensing S."/>
            <person name="Lang D."/>
            <person name="Zimmer A."/>
            <person name="Terry A."/>
            <person name="Salamov A."/>
            <person name="Shapiro H."/>
            <person name="Nishiyama T."/>
            <person name="Perroud P.-F."/>
            <person name="Lindquist E."/>
            <person name="Kamisugi Y."/>
            <person name="Tanahashi T."/>
            <person name="Sakakibara K."/>
            <person name="Fujita T."/>
            <person name="Oishi K."/>
            <person name="Shin-I T."/>
            <person name="Kuroki Y."/>
            <person name="Toyoda A."/>
            <person name="Suzuki Y."/>
            <person name="Hashimoto A."/>
            <person name="Yamaguchi K."/>
            <person name="Sugano A."/>
            <person name="Kohara Y."/>
            <person name="Fujiyama A."/>
            <person name="Anterola A."/>
            <person name="Aoki S."/>
            <person name="Ashton N."/>
            <person name="Barbazuk W.B."/>
            <person name="Barker E."/>
            <person name="Bennetzen J."/>
            <person name="Bezanilla M."/>
            <person name="Blankenship R."/>
            <person name="Cho S.H."/>
            <person name="Dutcher S."/>
            <person name="Estelle M."/>
            <person name="Fawcett J.A."/>
            <person name="Gundlach H."/>
            <person name="Hanada K."/>
            <person name="Heyl A."/>
            <person name="Hicks K.A."/>
            <person name="Hugh J."/>
            <person name="Lohr M."/>
            <person name="Mayer K."/>
            <person name="Melkozernov A."/>
            <person name="Murata T."/>
            <person name="Nelson D."/>
            <person name="Pils B."/>
            <person name="Prigge M."/>
            <person name="Reiss B."/>
            <person name="Renner T."/>
            <person name="Rombauts S."/>
            <person name="Rushton P."/>
            <person name="Sanderfoot A."/>
            <person name="Schween G."/>
            <person name="Shiu S.-H."/>
            <person name="Stueber K."/>
            <person name="Theodoulou F.L."/>
            <person name="Tu H."/>
            <person name="Van de Peer Y."/>
            <person name="Verrier P.J."/>
            <person name="Waters E."/>
            <person name="Wood A."/>
            <person name="Yang L."/>
            <person name="Cove D."/>
            <person name="Cuming A."/>
            <person name="Hasebe M."/>
            <person name="Lucas S."/>
            <person name="Mishler D.B."/>
            <person name="Reski R."/>
            <person name="Grigoriev I."/>
            <person name="Quatrano R.S."/>
            <person name="Boore J.L."/>
        </authorList>
    </citation>
    <scope>NUCLEOTIDE SEQUENCE [LARGE SCALE GENOMIC DNA]</scope>
    <source>
        <strain evidence="2 3">cv. Gransden 2004</strain>
    </source>
</reference>
<proteinExistence type="predicted"/>
<reference evidence="2" key="3">
    <citation type="submission" date="2020-12" db="UniProtKB">
        <authorList>
            <consortium name="EnsemblPlants"/>
        </authorList>
    </citation>
    <scope>IDENTIFICATION</scope>
</reference>
<dbReference type="Gramene" id="Pp3c20_2220V3.1">
    <property type="protein sequence ID" value="Pp3c20_2220V3.1"/>
    <property type="gene ID" value="Pp3c20_2220"/>
</dbReference>
<keyword evidence="3" id="KW-1185">Reference proteome</keyword>
<gene>
    <name evidence="1" type="ORF">PHYPA_024589</name>
</gene>